<proteinExistence type="predicted"/>
<dbReference type="GO" id="GO:0008168">
    <property type="term" value="F:methyltransferase activity"/>
    <property type="evidence" value="ECO:0007669"/>
    <property type="project" value="UniProtKB-KW"/>
</dbReference>
<keyword evidence="2" id="KW-0489">Methyltransferase</keyword>
<dbReference type="Pfam" id="PF13847">
    <property type="entry name" value="Methyltransf_31"/>
    <property type="match status" value="1"/>
</dbReference>
<gene>
    <name evidence="2" type="ORF">AC094_11320</name>
</gene>
<organism evidence="2 3">
    <name type="scientific">Bacteroides fragilis</name>
    <dbReference type="NCBI Taxonomy" id="817"/>
    <lineage>
        <taxon>Bacteria</taxon>
        <taxon>Pseudomonadati</taxon>
        <taxon>Bacteroidota</taxon>
        <taxon>Bacteroidia</taxon>
        <taxon>Bacteroidales</taxon>
        <taxon>Bacteroidaceae</taxon>
        <taxon>Bacteroides</taxon>
    </lineage>
</organism>
<comment type="caution">
    <text evidence="2">The sequence shown here is derived from an EMBL/GenBank/DDBJ whole genome shotgun (WGS) entry which is preliminary data.</text>
</comment>
<evidence type="ECO:0000259" key="1">
    <source>
        <dbReference type="Pfam" id="PF13847"/>
    </source>
</evidence>
<dbReference type="CDD" id="cd02440">
    <property type="entry name" value="AdoMet_MTases"/>
    <property type="match status" value="1"/>
</dbReference>
<evidence type="ECO:0000313" key="2">
    <source>
        <dbReference type="EMBL" id="OCR34285.1"/>
    </source>
</evidence>
<dbReference type="InterPro" id="IPR029063">
    <property type="entry name" value="SAM-dependent_MTases_sf"/>
</dbReference>
<feature type="domain" description="Methyltransferase" evidence="1">
    <location>
        <begin position="51"/>
        <end position="91"/>
    </location>
</feature>
<name>A0A853PVJ5_BACFG</name>
<dbReference type="GO" id="GO:0032259">
    <property type="term" value="P:methylation"/>
    <property type="evidence" value="ECO:0007669"/>
    <property type="project" value="UniProtKB-KW"/>
</dbReference>
<dbReference type="AlphaFoldDB" id="A0A853PVJ5"/>
<accession>A0A853PVJ5</accession>
<dbReference type="Gene3D" id="3.40.50.150">
    <property type="entry name" value="Vaccinia Virus protein VP39"/>
    <property type="match status" value="1"/>
</dbReference>
<reference evidence="2 3" key="1">
    <citation type="journal article" date="2016" name="PLoS ONE">
        <title>Genomic Diversity of Enterotoxigenic Strains of Bacteroides fragilis.</title>
        <authorList>
            <person name="Pierce J.V."/>
            <person name="Bernstein H.D."/>
        </authorList>
    </citation>
    <scope>NUCLEOTIDE SEQUENCE [LARGE SCALE GENOMIC DNA]</scope>
    <source>
        <strain evidence="2 3">20793-3</strain>
    </source>
</reference>
<dbReference type="EMBL" id="LIDT01000012">
    <property type="protein sequence ID" value="OCR34285.1"/>
    <property type="molecule type" value="Genomic_DNA"/>
</dbReference>
<keyword evidence="2" id="KW-0808">Transferase</keyword>
<sequence>MNKRGFVSRILQNFRKPEGFFGRMILLGMNTGHASLAQWGMSCLQWQPEWSVLDIGCGGGANLLQILQRCPQGKAYGIDISPESVTFARKKK</sequence>
<dbReference type="InterPro" id="IPR025714">
    <property type="entry name" value="Methyltranfer_dom"/>
</dbReference>
<protein>
    <submittedName>
        <fullName evidence="2">Methyltransferase</fullName>
    </submittedName>
</protein>
<dbReference type="SUPFAM" id="SSF53335">
    <property type="entry name" value="S-adenosyl-L-methionine-dependent methyltransferases"/>
    <property type="match status" value="1"/>
</dbReference>
<dbReference type="Proteomes" id="UP000093197">
    <property type="component" value="Unassembled WGS sequence"/>
</dbReference>
<evidence type="ECO:0000313" key="3">
    <source>
        <dbReference type="Proteomes" id="UP000093197"/>
    </source>
</evidence>